<feature type="transmembrane region" description="Helical" evidence="10">
    <location>
        <begin position="190"/>
        <end position="214"/>
    </location>
</feature>
<keyword evidence="11" id="KW-0175">Coiled coil</keyword>
<feature type="transmembrane region" description="Helical" evidence="10">
    <location>
        <begin position="57"/>
        <end position="75"/>
    </location>
</feature>
<evidence type="ECO:0000256" key="11">
    <source>
        <dbReference type="SAM" id="Coils"/>
    </source>
</evidence>
<reference evidence="13 14" key="1">
    <citation type="submission" date="2018-11" db="EMBL/GenBank/DDBJ databases">
        <authorList>
            <consortium name="Pathogen Informatics"/>
        </authorList>
    </citation>
    <scope>NUCLEOTIDE SEQUENCE [LARGE SCALE GENOMIC DNA]</scope>
</reference>
<dbReference type="SMART" id="SM00978">
    <property type="entry name" value="Tim44"/>
    <property type="match status" value="1"/>
</dbReference>
<keyword evidence="6" id="KW-0809">Transit peptide</keyword>
<name>A0A3P7DZP3_WUCBA</name>
<feature type="transmembrane region" description="Helical" evidence="10">
    <location>
        <begin position="252"/>
        <end position="279"/>
    </location>
</feature>
<evidence type="ECO:0000259" key="12">
    <source>
        <dbReference type="SMART" id="SM00978"/>
    </source>
</evidence>
<evidence type="ECO:0000256" key="3">
    <source>
        <dbReference type="ARBA" id="ARBA00009597"/>
    </source>
</evidence>
<comment type="similarity">
    <text evidence="3">Belongs to the Tim44 family.</text>
</comment>
<dbReference type="Proteomes" id="UP000270924">
    <property type="component" value="Unassembled WGS sequence"/>
</dbReference>
<comment type="subcellular location">
    <subcellularLocation>
        <location evidence="1">Membrane</location>
        <topology evidence="1">Multi-pass membrane protein</topology>
    </subcellularLocation>
    <subcellularLocation>
        <location evidence="2">Mitochondrion inner membrane</location>
    </subcellularLocation>
</comment>
<dbReference type="Pfam" id="PF04280">
    <property type="entry name" value="Tim44"/>
    <property type="match status" value="1"/>
</dbReference>
<dbReference type="Gene3D" id="3.10.450.240">
    <property type="match status" value="1"/>
</dbReference>
<dbReference type="PROSITE" id="PS50216">
    <property type="entry name" value="DHHC"/>
    <property type="match status" value="1"/>
</dbReference>
<evidence type="ECO:0000256" key="1">
    <source>
        <dbReference type="ARBA" id="ARBA00004141"/>
    </source>
</evidence>
<comment type="catalytic activity">
    <reaction evidence="10">
        <text>L-cysteinyl-[protein] + hexadecanoyl-CoA = S-hexadecanoyl-L-cysteinyl-[protein] + CoA</text>
        <dbReference type="Rhea" id="RHEA:36683"/>
        <dbReference type="Rhea" id="RHEA-COMP:10131"/>
        <dbReference type="Rhea" id="RHEA-COMP:11032"/>
        <dbReference type="ChEBI" id="CHEBI:29950"/>
        <dbReference type="ChEBI" id="CHEBI:57287"/>
        <dbReference type="ChEBI" id="CHEBI:57379"/>
        <dbReference type="ChEBI" id="CHEBI:74151"/>
        <dbReference type="EC" id="2.3.1.225"/>
    </reaction>
</comment>
<dbReference type="InParanoid" id="A0A3P7DZP3"/>
<dbReference type="GO" id="GO:0019706">
    <property type="term" value="F:protein-cysteine S-palmitoyltransferase activity"/>
    <property type="evidence" value="ECO:0007669"/>
    <property type="project" value="UniProtKB-EC"/>
</dbReference>
<dbReference type="GO" id="GO:0051087">
    <property type="term" value="F:protein-folding chaperone binding"/>
    <property type="evidence" value="ECO:0007669"/>
    <property type="project" value="TreeGrafter"/>
</dbReference>
<dbReference type="InterPro" id="IPR032710">
    <property type="entry name" value="NTF2-like_dom_sf"/>
</dbReference>
<sequence length="851" mass="97963">MIKQENARRGPLNGLGLECEINESPVAKVGTRKWRYHQGRNQFWCDGRIIMARQSSIFLFTLMVITGTMGLFFVFDAPYLFWNVSPALPIVAGILLCLVLVNLFKTSFSDPGILPKATNLEAIEADRQCIAESSYISEAVRAPPRTKAIRINGQLIKLKYCFTCRLFRPPRSSHCPWVGNCVGKRNYRHFYFFIVSLTVLTLFVFTCVCLHLVIRKSLICVFLSCLFQPRFMMEEMSQKENAFLGAVRQSPISLVIALVCFFSIWSIFGLSGFHTYLLLTSQTTNEDIKGTFNSKRFPHIKNPYTTGSVFSNCLRTLCAPEPPSLIDRRGIVESEPTVIVRNYGATDGLERQSYEIVLGEVMKQVIRPCRILWNLQQHRNMLILTSDNVIRTIALPTSYASLERSFKSVRYFSQQGQHQSRPRNFLKNLLDNIREEFEKNKELQENRRQLDERLKSLNDSEALKEARRKFELIEKETLKSSQVIQNKINDVRSHISQMIVEVQKTEAGKKLSLAAEEVLKQAKVAAEMIEKAAEQVGDNQLYQSVSASVKVIKDEVDNIVDVHMYTRPGYISFSLVYAFRFATFTKFDLVFMTIHQMARFQLLKNVSDQLKMRSASSSTYTDRVVEANPNATGMELHKESKWYAGWKAFSENNAYYNKILDWKMRLDESDNLALRLVRGFTDKKIPTSGGHSEISEVLSEIQKVDPKFEKNEWLRFCEKEIIPNVLEAFIRGDLKILKDWCYERAYNILSATVNEYKKINFNTADSRIIDINRVEMVTGKMMEHGPVIIITFQAYMVNIVRNMEGKVVEGDPNSPVRVHHVWVMCRDMEEYNPSVAWKVLEVHMQKGNLTL</sequence>
<dbReference type="PANTHER" id="PTHR10721:SF1">
    <property type="entry name" value="MITOCHONDRIAL IMPORT INNER MEMBRANE TRANSLOCASE SUBUNIT TIM44"/>
    <property type="match status" value="1"/>
</dbReference>
<evidence type="ECO:0000256" key="2">
    <source>
        <dbReference type="ARBA" id="ARBA00004273"/>
    </source>
</evidence>
<protein>
    <recommendedName>
        <fullName evidence="10">Palmitoyltransferase</fullName>
        <ecNumber evidence="10">2.3.1.225</ecNumber>
    </recommendedName>
</protein>
<evidence type="ECO:0000256" key="6">
    <source>
        <dbReference type="ARBA" id="ARBA00022946"/>
    </source>
</evidence>
<evidence type="ECO:0000256" key="8">
    <source>
        <dbReference type="ARBA" id="ARBA00023128"/>
    </source>
</evidence>
<dbReference type="OrthoDB" id="10265990at2759"/>
<proteinExistence type="inferred from homology"/>
<keyword evidence="5" id="KW-0999">Mitochondrion inner membrane</keyword>
<keyword evidence="14" id="KW-1185">Reference proteome</keyword>
<gene>
    <name evidence="13" type="ORF">WBA_LOCUS3273</name>
</gene>
<dbReference type="EC" id="2.3.1.225" evidence="10"/>
<organism evidence="13 14">
    <name type="scientific">Wuchereria bancrofti</name>
    <dbReference type="NCBI Taxonomy" id="6293"/>
    <lineage>
        <taxon>Eukaryota</taxon>
        <taxon>Metazoa</taxon>
        <taxon>Ecdysozoa</taxon>
        <taxon>Nematoda</taxon>
        <taxon>Chromadorea</taxon>
        <taxon>Rhabditida</taxon>
        <taxon>Spirurina</taxon>
        <taxon>Spiruromorpha</taxon>
        <taxon>Filarioidea</taxon>
        <taxon>Onchocercidae</taxon>
        <taxon>Wuchereria</taxon>
    </lineage>
</organism>
<dbReference type="GO" id="GO:0030150">
    <property type="term" value="P:protein import into mitochondrial matrix"/>
    <property type="evidence" value="ECO:0007669"/>
    <property type="project" value="TreeGrafter"/>
</dbReference>
<feature type="domain" description="Tim44-like" evidence="12">
    <location>
        <begin position="694"/>
        <end position="844"/>
    </location>
</feature>
<keyword evidence="7 10" id="KW-1133">Transmembrane helix</keyword>
<accession>A0A3P7DZP3</accession>
<dbReference type="GO" id="GO:0005743">
    <property type="term" value="C:mitochondrial inner membrane"/>
    <property type="evidence" value="ECO:0007669"/>
    <property type="project" value="UniProtKB-SubCell"/>
</dbReference>
<comment type="similarity">
    <text evidence="10">Belongs to the DHHC palmitoyltransferase family.</text>
</comment>
<evidence type="ECO:0000256" key="10">
    <source>
        <dbReference type="RuleBase" id="RU079119"/>
    </source>
</evidence>
<dbReference type="OMA" id="HERAYNI"/>
<dbReference type="PANTHER" id="PTHR10721">
    <property type="entry name" value="MITOCHONDRIAL IMPORT INNER MEMBRANE TRANSLOCASE SUBUNIT TIM44"/>
    <property type="match status" value="1"/>
</dbReference>
<evidence type="ECO:0000313" key="13">
    <source>
        <dbReference type="EMBL" id="VDM09887.1"/>
    </source>
</evidence>
<keyword evidence="10" id="KW-0808">Transferase</keyword>
<keyword evidence="4 10" id="KW-0812">Transmembrane</keyword>
<dbReference type="FunCoup" id="A0A3P7DZP3">
    <property type="interactions" value="1733"/>
</dbReference>
<evidence type="ECO:0000256" key="4">
    <source>
        <dbReference type="ARBA" id="ARBA00022692"/>
    </source>
</evidence>
<dbReference type="Pfam" id="PF01529">
    <property type="entry name" value="DHHC"/>
    <property type="match status" value="1"/>
</dbReference>
<dbReference type="InterPro" id="IPR001594">
    <property type="entry name" value="Palmitoyltrfase_DHHC"/>
</dbReference>
<evidence type="ECO:0000256" key="7">
    <source>
        <dbReference type="ARBA" id="ARBA00022989"/>
    </source>
</evidence>
<dbReference type="SUPFAM" id="SSF54427">
    <property type="entry name" value="NTF2-like"/>
    <property type="match status" value="1"/>
</dbReference>
<evidence type="ECO:0000256" key="9">
    <source>
        <dbReference type="ARBA" id="ARBA00023136"/>
    </source>
</evidence>
<keyword evidence="9 10" id="KW-0472">Membrane</keyword>
<dbReference type="AlphaFoldDB" id="A0A3P7DZP3"/>
<comment type="domain">
    <text evidence="10">The DHHC domain is required for palmitoyltransferase activity.</text>
</comment>
<evidence type="ECO:0000313" key="14">
    <source>
        <dbReference type="Proteomes" id="UP000270924"/>
    </source>
</evidence>
<dbReference type="InterPro" id="IPR007379">
    <property type="entry name" value="Tim44-like_dom"/>
</dbReference>
<dbReference type="EMBL" id="UYWW01001076">
    <property type="protein sequence ID" value="VDM09887.1"/>
    <property type="molecule type" value="Genomic_DNA"/>
</dbReference>
<evidence type="ECO:0000256" key="5">
    <source>
        <dbReference type="ARBA" id="ARBA00022792"/>
    </source>
</evidence>
<keyword evidence="8" id="KW-0496">Mitochondrion</keyword>
<keyword evidence="10" id="KW-0012">Acyltransferase</keyword>
<feature type="transmembrane region" description="Helical" evidence="10">
    <location>
        <begin position="87"/>
        <end position="104"/>
    </location>
</feature>
<feature type="coiled-coil region" evidence="11">
    <location>
        <begin position="423"/>
        <end position="460"/>
    </location>
</feature>
<dbReference type="InterPro" id="IPR039544">
    <property type="entry name" value="Tim44-like"/>
</dbReference>